<organism evidence="1 2">
    <name type="scientific">Chitinivibrio alkaliphilus ACht1</name>
    <dbReference type="NCBI Taxonomy" id="1313304"/>
    <lineage>
        <taxon>Bacteria</taxon>
        <taxon>Pseudomonadati</taxon>
        <taxon>Fibrobacterota</taxon>
        <taxon>Chitinivibrionia</taxon>
        <taxon>Chitinivibrionales</taxon>
        <taxon>Chitinivibrionaceae</taxon>
        <taxon>Chitinivibrio</taxon>
    </lineage>
</organism>
<protein>
    <submittedName>
        <fullName evidence="1">Uncharacterized protein</fullName>
    </submittedName>
</protein>
<keyword evidence="2" id="KW-1185">Reference proteome</keyword>
<dbReference type="RefSeq" id="WP_022637841.1">
    <property type="nucleotide sequence ID" value="NZ_ASJR01000051.1"/>
</dbReference>
<gene>
    <name evidence="1" type="ORF">CALK_2529</name>
</gene>
<reference evidence="1 2" key="1">
    <citation type="journal article" date="2013" name="Environ. Microbiol.">
        <title>Genome analysis of Chitinivibrio alkaliphilus gen. nov., sp. nov., a novel extremely haloalkaliphilic anaerobic chitinolytic bacterium from the candidate phylum Termite Group 3.</title>
        <authorList>
            <person name="Sorokin D.Y."/>
            <person name="Gumerov V.M."/>
            <person name="Rakitin A.L."/>
            <person name="Beletsky A.V."/>
            <person name="Damste J.S."/>
            <person name="Muyzer G."/>
            <person name="Mardanov A.V."/>
            <person name="Ravin N.V."/>
        </authorList>
    </citation>
    <scope>NUCLEOTIDE SEQUENCE [LARGE SCALE GENOMIC DNA]</scope>
    <source>
        <strain evidence="1 2">ACht1</strain>
    </source>
</reference>
<evidence type="ECO:0000313" key="1">
    <source>
        <dbReference type="EMBL" id="ERP30670.1"/>
    </source>
</evidence>
<name>U7D8C2_9BACT</name>
<accession>U7D8C2</accession>
<evidence type="ECO:0000313" key="2">
    <source>
        <dbReference type="Proteomes" id="UP000017148"/>
    </source>
</evidence>
<proteinExistence type="predicted"/>
<dbReference type="AlphaFoldDB" id="U7D8C2"/>
<sequence length="70" mass="8246">MLLLMDITKLFPEKYELLPTARMIELSPLVRNVRSPMTSQSKVVPLYEPKTGTRPWCPRFCMTEYSSYPY</sequence>
<comment type="caution">
    <text evidence="1">The sequence shown here is derived from an EMBL/GenBank/DDBJ whole genome shotgun (WGS) entry which is preliminary data.</text>
</comment>
<dbReference type="EMBL" id="ASJR01000051">
    <property type="protein sequence ID" value="ERP30670.1"/>
    <property type="molecule type" value="Genomic_DNA"/>
</dbReference>
<dbReference type="Proteomes" id="UP000017148">
    <property type="component" value="Unassembled WGS sequence"/>
</dbReference>